<protein>
    <recommendedName>
        <fullName evidence="4">DUF2065 domain-containing protein</fullName>
    </recommendedName>
</protein>
<feature type="transmembrane region" description="Helical" evidence="1">
    <location>
        <begin position="43"/>
        <end position="64"/>
    </location>
</feature>
<comment type="caution">
    <text evidence="2">The sequence shown here is derived from an EMBL/GenBank/DDBJ whole genome shotgun (WGS) entry which is preliminary data.</text>
</comment>
<feature type="transmembrane region" description="Helical" evidence="1">
    <location>
        <begin position="70"/>
        <end position="94"/>
    </location>
</feature>
<evidence type="ECO:0000256" key="1">
    <source>
        <dbReference type="SAM" id="Phobius"/>
    </source>
</evidence>
<accession>A0ABT1C0J0</accession>
<feature type="transmembrane region" description="Helical" evidence="1">
    <location>
        <begin position="106"/>
        <end position="128"/>
    </location>
</feature>
<proteinExistence type="predicted"/>
<keyword evidence="1" id="KW-0472">Membrane</keyword>
<evidence type="ECO:0000313" key="3">
    <source>
        <dbReference type="Proteomes" id="UP001205906"/>
    </source>
</evidence>
<reference evidence="2 3" key="1">
    <citation type="submission" date="2022-06" db="EMBL/GenBank/DDBJ databases">
        <title>Mesorhizobium sp. strain RP14 Genome sequencing and assembly.</title>
        <authorList>
            <person name="Kim I."/>
        </authorList>
    </citation>
    <scope>NUCLEOTIDE SEQUENCE [LARGE SCALE GENOMIC DNA]</scope>
    <source>
        <strain evidence="3">RP14(2022)</strain>
    </source>
</reference>
<dbReference type="Proteomes" id="UP001205906">
    <property type="component" value="Unassembled WGS sequence"/>
</dbReference>
<evidence type="ECO:0008006" key="4">
    <source>
        <dbReference type="Google" id="ProtNLM"/>
    </source>
</evidence>
<feature type="transmembrane region" description="Helical" evidence="1">
    <location>
        <begin position="12"/>
        <end position="31"/>
    </location>
</feature>
<keyword evidence="1" id="KW-1133">Transmembrane helix</keyword>
<dbReference type="EMBL" id="JAMXQS010000001">
    <property type="protein sequence ID" value="MCO6048354.1"/>
    <property type="molecule type" value="Genomic_DNA"/>
</dbReference>
<evidence type="ECO:0000313" key="2">
    <source>
        <dbReference type="EMBL" id="MCO6048354.1"/>
    </source>
</evidence>
<keyword evidence="3" id="KW-1185">Reference proteome</keyword>
<sequence>MMLTEKLALGIGGYALAAGIGVMLDPVRFMAMLDGLRERAASAYMTGVAVYFIGAGILAAHWAWDTTLEIAVSTVGCAAVLEGMAFLVAPRLAVDAMHLVWRQESVRVWGAISALFGLWIVALAFGLFG</sequence>
<gene>
    <name evidence="2" type="ORF">NGM99_00935</name>
</gene>
<name>A0ABT1C0J0_9HYPH</name>
<keyword evidence="1" id="KW-0812">Transmembrane</keyword>
<dbReference type="RefSeq" id="WP_252815171.1">
    <property type="nucleotide sequence ID" value="NZ_JAMXQS010000001.1"/>
</dbReference>
<organism evidence="2 3">
    <name type="scientific">Mesorhizobium liriopis</name>
    <dbReference type="NCBI Taxonomy" id="2953882"/>
    <lineage>
        <taxon>Bacteria</taxon>
        <taxon>Pseudomonadati</taxon>
        <taxon>Pseudomonadota</taxon>
        <taxon>Alphaproteobacteria</taxon>
        <taxon>Hyphomicrobiales</taxon>
        <taxon>Phyllobacteriaceae</taxon>
        <taxon>Mesorhizobium</taxon>
    </lineage>
</organism>